<dbReference type="Proteomes" id="UP000076825">
    <property type="component" value="Chromosome 1"/>
</dbReference>
<dbReference type="eggNOG" id="COG2203">
    <property type="taxonomic scope" value="Bacteria"/>
</dbReference>
<dbReference type="InterPro" id="IPR029016">
    <property type="entry name" value="GAF-like_dom_sf"/>
</dbReference>
<protein>
    <recommendedName>
        <fullName evidence="1">diguanylate cyclase</fullName>
        <ecNumber evidence="1">2.7.7.65</ecNumber>
    </recommendedName>
</protein>
<dbReference type="InterPro" id="IPR029787">
    <property type="entry name" value="Nucleotide_cyclase"/>
</dbReference>
<sequence>MDPLISRLAASLPAAKSLEQLTRPLLDMLGAVTGMESTYLTTIDLERDVQRVCYARNDGDMVIPEGLEVTWSDTLCKRALDENCTYTQDVATRWADSDAARALGLQTYFSAPVRSEDGHLLGTLCAASGRRLPLPQDAPAIMALFSSLVAGFIEREMLMRALQAANTQLLDAALRDPLTGLPNRRALYEQLVRLLQHAPLDGNAVLVGMLDLDGFKQINDQYGHQAGDALLCAVGARIAAILRAGDMAGRLGGDEFLVLATGSQGNAAQAAAILQQRILEATCGDYTLPGVTLRYAGASTGVIAILPDTGLDADAALRLADMRMYDVKRERRSQPRP</sequence>
<evidence type="ECO:0000256" key="1">
    <source>
        <dbReference type="ARBA" id="ARBA00012528"/>
    </source>
</evidence>
<dbReference type="NCBIfam" id="TIGR00254">
    <property type="entry name" value="GGDEF"/>
    <property type="match status" value="1"/>
</dbReference>
<dbReference type="Pfam" id="PF00990">
    <property type="entry name" value="GGDEF"/>
    <property type="match status" value="1"/>
</dbReference>
<dbReference type="GO" id="GO:0005886">
    <property type="term" value="C:plasma membrane"/>
    <property type="evidence" value="ECO:0007669"/>
    <property type="project" value="TreeGrafter"/>
</dbReference>
<dbReference type="Pfam" id="PF01590">
    <property type="entry name" value="GAF"/>
    <property type="match status" value="1"/>
</dbReference>
<evidence type="ECO:0000256" key="2">
    <source>
        <dbReference type="ARBA" id="ARBA00034247"/>
    </source>
</evidence>
<dbReference type="GeneID" id="56590809"/>
<dbReference type="PATRIC" id="fig|123899.6.peg.1902"/>
<dbReference type="STRING" id="123899.SAMEA3906487_01913"/>
<dbReference type="SUPFAM" id="SSF55073">
    <property type="entry name" value="Nucleotide cyclase"/>
    <property type="match status" value="1"/>
</dbReference>
<dbReference type="SMART" id="SM00267">
    <property type="entry name" value="GGDEF"/>
    <property type="match status" value="1"/>
</dbReference>
<dbReference type="GO" id="GO:1902201">
    <property type="term" value="P:negative regulation of bacterial-type flagellum-dependent cell motility"/>
    <property type="evidence" value="ECO:0007669"/>
    <property type="project" value="TreeGrafter"/>
</dbReference>
<keyword evidence="5" id="KW-1185">Reference proteome</keyword>
<evidence type="ECO:0000259" key="3">
    <source>
        <dbReference type="PROSITE" id="PS50887"/>
    </source>
</evidence>
<gene>
    <name evidence="4" type="primary">yeaP</name>
    <name evidence="4" type="ORF">SAMEA3906487_01913</name>
</gene>
<dbReference type="GO" id="GO:0043709">
    <property type="term" value="P:cell adhesion involved in single-species biofilm formation"/>
    <property type="evidence" value="ECO:0007669"/>
    <property type="project" value="TreeGrafter"/>
</dbReference>
<dbReference type="EC" id="2.7.7.65" evidence="1"/>
<dbReference type="CDD" id="cd01949">
    <property type="entry name" value="GGDEF"/>
    <property type="match status" value="1"/>
</dbReference>
<dbReference type="OrthoDB" id="5571399at2"/>
<dbReference type="GO" id="GO:0052621">
    <property type="term" value="F:diguanylate cyclase activity"/>
    <property type="evidence" value="ECO:0007669"/>
    <property type="project" value="UniProtKB-EC"/>
</dbReference>
<dbReference type="SUPFAM" id="SSF55781">
    <property type="entry name" value="GAF domain-like"/>
    <property type="match status" value="1"/>
</dbReference>
<name>A0A146B3P6_9BORD</name>
<dbReference type="KEGG" id="btrm:SAMEA390648701913"/>
<dbReference type="InterPro" id="IPR003018">
    <property type="entry name" value="GAF"/>
</dbReference>
<dbReference type="InterPro" id="IPR000160">
    <property type="entry name" value="GGDEF_dom"/>
</dbReference>
<dbReference type="RefSeq" id="WP_063491850.1">
    <property type="nucleotide sequence ID" value="NZ_CP016340.1"/>
</dbReference>
<evidence type="ECO:0000313" key="4">
    <source>
        <dbReference type="EMBL" id="SAI69742.1"/>
    </source>
</evidence>
<dbReference type="EMBL" id="LT546645">
    <property type="protein sequence ID" value="SAI69742.1"/>
    <property type="molecule type" value="Genomic_DNA"/>
</dbReference>
<dbReference type="PROSITE" id="PS50887">
    <property type="entry name" value="GGDEF"/>
    <property type="match status" value="1"/>
</dbReference>
<keyword evidence="4" id="KW-0548">Nucleotidyltransferase</keyword>
<dbReference type="InterPro" id="IPR043128">
    <property type="entry name" value="Rev_trsase/Diguanyl_cyclase"/>
</dbReference>
<feature type="domain" description="GGDEF" evidence="3">
    <location>
        <begin position="203"/>
        <end position="337"/>
    </location>
</feature>
<proteinExistence type="predicted"/>
<organism evidence="4 5">
    <name type="scientific">Bordetella trematum</name>
    <dbReference type="NCBI Taxonomy" id="123899"/>
    <lineage>
        <taxon>Bacteria</taxon>
        <taxon>Pseudomonadati</taxon>
        <taxon>Pseudomonadota</taxon>
        <taxon>Betaproteobacteria</taxon>
        <taxon>Burkholderiales</taxon>
        <taxon>Alcaligenaceae</taxon>
        <taxon>Bordetella</taxon>
    </lineage>
</organism>
<dbReference type="eggNOG" id="COG2199">
    <property type="taxonomic scope" value="Bacteria"/>
</dbReference>
<accession>A0A146B3P6</accession>
<dbReference type="InterPro" id="IPR050469">
    <property type="entry name" value="Diguanylate_Cyclase"/>
</dbReference>
<comment type="catalytic activity">
    <reaction evidence="2">
        <text>2 GTP = 3',3'-c-di-GMP + 2 diphosphate</text>
        <dbReference type="Rhea" id="RHEA:24898"/>
        <dbReference type="ChEBI" id="CHEBI:33019"/>
        <dbReference type="ChEBI" id="CHEBI:37565"/>
        <dbReference type="ChEBI" id="CHEBI:58805"/>
        <dbReference type="EC" id="2.7.7.65"/>
    </reaction>
</comment>
<dbReference type="PANTHER" id="PTHR45138:SF9">
    <property type="entry name" value="DIGUANYLATE CYCLASE DGCM-RELATED"/>
    <property type="match status" value="1"/>
</dbReference>
<dbReference type="AlphaFoldDB" id="A0A146B3P6"/>
<dbReference type="Gene3D" id="3.30.450.40">
    <property type="match status" value="1"/>
</dbReference>
<reference evidence="4 5" key="1">
    <citation type="submission" date="2016-04" db="EMBL/GenBank/DDBJ databases">
        <authorList>
            <consortium name="Pathogen Informatics"/>
        </authorList>
    </citation>
    <scope>NUCLEOTIDE SEQUENCE [LARGE SCALE GENOMIC DNA]</scope>
    <source>
        <strain evidence="4 5">H044680328</strain>
    </source>
</reference>
<evidence type="ECO:0000313" key="5">
    <source>
        <dbReference type="Proteomes" id="UP000076825"/>
    </source>
</evidence>
<keyword evidence="4" id="KW-0808">Transferase</keyword>
<dbReference type="PANTHER" id="PTHR45138">
    <property type="entry name" value="REGULATORY COMPONENTS OF SENSORY TRANSDUCTION SYSTEM"/>
    <property type="match status" value="1"/>
</dbReference>
<dbReference type="Gene3D" id="3.30.70.270">
    <property type="match status" value="1"/>
</dbReference>